<feature type="transmembrane region" description="Helical" evidence="15">
    <location>
        <begin position="620"/>
        <end position="647"/>
    </location>
</feature>
<dbReference type="Pfam" id="PF12704">
    <property type="entry name" value="MacB_PCD"/>
    <property type="match status" value="1"/>
</dbReference>
<feature type="transmembrane region" description="Helical" evidence="15">
    <location>
        <begin position="588"/>
        <end position="614"/>
    </location>
</feature>
<feature type="transmembrane region" description="Helical" evidence="15">
    <location>
        <begin position="539"/>
        <end position="564"/>
    </location>
</feature>
<keyword evidence="8" id="KW-1278">Translocase</keyword>
<keyword evidence="9 15" id="KW-1133">Transmembrane helix</keyword>
<evidence type="ECO:0000256" key="13">
    <source>
        <dbReference type="ARBA" id="ARBA00041199"/>
    </source>
</evidence>
<evidence type="ECO:0000256" key="5">
    <source>
        <dbReference type="ARBA" id="ARBA00022692"/>
    </source>
</evidence>
<dbReference type="InterPro" id="IPR017911">
    <property type="entry name" value="MacB-like_ATP-bd"/>
</dbReference>
<keyword evidence="2" id="KW-0813">Transport</keyword>
<keyword evidence="7" id="KW-0067">ATP-binding</keyword>
<dbReference type="GO" id="GO:0098796">
    <property type="term" value="C:membrane protein complex"/>
    <property type="evidence" value="ECO:0007669"/>
    <property type="project" value="UniProtKB-ARBA"/>
</dbReference>
<dbReference type="RefSeq" id="WP_121085275.1">
    <property type="nucleotide sequence ID" value="NZ_RBZU01000002.1"/>
</dbReference>
<dbReference type="GO" id="GO:0005524">
    <property type="term" value="F:ATP binding"/>
    <property type="evidence" value="ECO:0007669"/>
    <property type="project" value="UniProtKB-KW"/>
</dbReference>
<evidence type="ECO:0000256" key="2">
    <source>
        <dbReference type="ARBA" id="ARBA00022448"/>
    </source>
</evidence>
<name>A0A494Y5K9_9BURK</name>
<dbReference type="InterPro" id="IPR027417">
    <property type="entry name" value="P-loop_NTPase"/>
</dbReference>
<dbReference type="InterPro" id="IPR003838">
    <property type="entry name" value="ABC3_permease_C"/>
</dbReference>
<evidence type="ECO:0000256" key="1">
    <source>
        <dbReference type="ARBA" id="ARBA00004429"/>
    </source>
</evidence>
<dbReference type="PROSITE" id="PS00211">
    <property type="entry name" value="ABC_TRANSPORTER_1"/>
    <property type="match status" value="1"/>
</dbReference>
<dbReference type="PANTHER" id="PTHR30572">
    <property type="entry name" value="MEMBRANE COMPONENT OF TRANSPORTER-RELATED"/>
    <property type="match status" value="1"/>
</dbReference>
<evidence type="ECO:0000256" key="14">
    <source>
        <dbReference type="SAM" id="MobiDB-lite"/>
    </source>
</evidence>
<reference evidence="17 18" key="1">
    <citation type="submission" date="2018-10" db="EMBL/GenBank/DDBJ databases">
        <title>Robbsia sp. DHC34, isolated from soil.</title>
        <authorList>
            <person name="Gao Z.-H."/>
            <person name="Qiu L.-H."/>
        </authorList>
    </citation>
    <scope>NUCLEOTIDE SEQUENCE [LARGE SCALE GENOMIC DNA]</scope>
    <source>
        <strain evidence="17 18">DHC34</strain>
    </source>
</reference>
<comment type="caution">
    <text evidence="17">The sequence shown here is derived from an EMBL/GenBank/DDBJ whole genome shotgun (WGS) entry which is preliminary data.</text>
</comment>
<dbReference type="InterPro" id="IPR003439">
    <property type="entry name" value="ABC_transporter-like_ATP-bd"/>
</dbReference>
<evidence type="ECO:0000259" key="16">
    <source>
        <dbReference type="PROSITE" id="PS50893"/>
    </source>
</evidence>
<comment type="subcellular location">
    <subcellularLocation>
        <location evidence="1">Cell inner membrane</location>
        <topology evidence="1">Multi-pass membrane protein</topology>
    </subcellularLocation>
</comment>
<dbReference type="GO" id="GO:0046677">
    <property type="term" value="P:response to antibiotic"/>
    <property type="evidence" value="ECO:0007669"/>
    <property type="project" value="UniProtKB-KW"/>
</dbReference>
<dbReference type="GO" id="GO:0005886">
    <property type="term" value="C:plasma membrane"/>
    <property type="evidence" value="ECO:0007669"/>
    <property type="project" value="UniProtKB-SubCell"/>
</dbReference>
<dbReference type="PROSITE" id="PS50893">
    <property type="entry name" value="ABC_TRANSPORTER_2"/>
    <property type="match status" value="1"/>
</dbReference>
<dbReference type="InterPro" id="IPR017871">
    <property type="entry name" value="ABC_transporter-like_CS"/>
</dbReference>
<evidence type="ECO:0000256" key="10">
    <source>
        <dbReference type="ARBA" id="ARBA00023136"/>
    </source>
</evidence>
<dbReference type="GO" id="GO:0016887">
    <property type="term" value="F:ATP hydrolysis activity"/>
    <property type="evidence" value="ECO:0007669"/>
    <property type="project" value="InterPro"/>
</dbReference>
<dbReference type="GO" id="GO:0022857">
    <property type="term" value="F:transmembrane transporter activity"/>
    <property type="evidence" value="ECO:0007669"/>
    <property type="project" value="UniProtKB-ARBA"/>
</dbReference>
<dbReference type="InterPro" id="IPR025857">
    <property type="entry name" value="MacB_PCD"/>
</dbReference>
<evidence type="ECO:0000256" key="3">
    <source>
        <dbReference type="ARBA" id="ARBA00022475"/>
    </source>
</evidence>
<evidence type="ECO:0000256" key="6">
    <source>
        <dbReference type="ARBA" id="ARBA00022741"/>
    </source>
</evidence>
<dbReference type="AlphaFoldDB" id="A0A494Y5K9"/>
<dbReference type="SUPFAM" id="SSF52540">
    <property type="entry name" value="P-loop containing nucleoside triphosphate hydrolases"/>
    <property type="match status" value="1"/>
</dbReference>
<proteinExistence type="inferred from homology"/>
<evidence type="ECO:0000313" key="17">
    <source>
        <dbReference type="EMBL" id="RKP57921.1"/>
    </source>
</evidence>
<dbReference type="InterPro" id="IPR050250">
    <property type="entry name" value="Macrolide_Exporter_MacB"/>
</dbReference>
<dbReference type="InterPro" id="IPR003593">
    <property type="entry name" value="AAA+_ATPase"/>
</dbReference>
<dbReference type="Pfam" id="PF02687">
    <property type="entry name" value="FtsX"/>
    <property type="match status" value="1"/>
</dbReference>
<dbReference type="Proteomes" id="UP000270342">
    <property type="component" value="Unassembled WGS sequence"/>
</dbReference>
<evidence type="ECO:0000256" key="15">
    <source>
        <dbReference type="SAM" id="Phobius"/>
    </source>
</evidence>
<evidence type="ECO:0000256" key="4">
    <source>
        <dbReference type="ARBA" id="ARBA00022519"/>
    </source>
</evidence>
<feature type="region of interest" description="Disordered" evidence="14">
    <location>
        <begin position="234"/>
        <end position="262"/>
    </location>
</feature>
<evidence type="ECO:0000256" key="7">
    <source>
        <dbReference type="ARBA" id="ARBA00022840"/>
    </source>
</evidence>
<dbReference type="FunFam" id="3.40.50.300:FF:000032">
    <property type="entry name" value="Export ABC transporter ATP-binding protein"/>
    <property type="match status" value="1"/>
</dbReference>
<dbReference type="Pfam" id="PF00005">
    <property type="entry name" value="ABC_tran"/>
    <property type="match status" value="1"/>
</dbReference>
<sequence length="664" mass="70945">MNTSHPLNPGTALIELERVSRTYGSGDTALTVLHDIDLRIERGDMVAIVGASGSGKSTLMNILGCLDTPSAGTYRMAGIATDTLDPDGLARLRREHLGFVFQRYQLLNDLSALANVETPAVYAGIDPARRYRRAMHLLERLGLGDRASHRPTELSGGQQQRVSVARALMNGGQILLADEPTGALDSQSGKALMTLLHELHAQGHTIIIVTHDMEVAQHARRIIELRDGRVVSDRGGDWTSADAPTATSPSLPSLPATESQGLRHPSAALDRLLEAFRLAMRSAATHRLRSFLTMLGIIVGIASVACMVARGEGSRQTIMNHIRQFGTDTISLFPGRMAGDLHAGAIHTLSLADVRALQAQPYVDSVTPEVTNNETLRVADKAVTATVHGTGADYFRVHGIPIIAGRAFDASLVESASPVTVIDQKTQQTLFGADSPIGKVILVGNLPCHVIGVSGTNAMAFSPGSLGLYMPYSSVMSRMTGAYNLQSVTIRLADGVPSNAALAGISALIKRRHGTADFTTFSSDTFLKIATASNESFRIFISSIALISLIVGGIGVMNIMLVSVTERTHEIGIRMAVGARRSDIRNQFLIEAIWLCAIGGLIGVVLAIAIVRLFSNPHSHFYMVLSMNSIGVAFASAVWVGVVFGYFPARQAARLSPAEALIRE</sequence>
<keyword evidence="18" id="KW-1185">Reference proteome</keyword>
<evidence type="ECO:0000256" key="9">
    <source>
        <dbReference type="ARBA" id="ARBA00022989"/>
    </source>
</evidence>
<evidence type="ECO:0000313" key="18">
    <source>
        <dbReference type="Proteomes" id="UP000270342"/>
    </source>
</evidence>
<accession>A0A494Y5K9</accession>
<keyword evidence="5 15" id="KW-0812">Transmembrane</keyword>
<keyword evidence="11" id="KW-0046">Antibiotic resistance</keyword>
<organism evidence="17 18">
    <name type="scientific">Pararobbsia silviterrae</name>
    <dbReference type="NCBI Taxonomy" id="1792498"/>
    <lineage>
        <taxon>Bacteria</taxon>
        <taxon>Pseudomonadati</taxon>
        <taxon>Pseudomonadota</taxon>
        <taxon>Betaproteobacteria</taxon>
        <taxon>Burkholderiales</taxon>
        <taxon>Burkholderiaceae</taxon>
        <taxon>Pararobbsia</taxon>
    </lineage>
</organism>
<dbReference type="CDD" id="cd03255">
    <property type="entry name" value="ABC_MJ0796_LolCDE_FtsE"/>
    <property type="match status" value="1"/>
</dbReference>
<keyword evidence="6" id="KW-0547">Nucleotide-binding</keyword>
<dbReference type="Gene3D" id="3.40.50.300">
    <property type="entry name" value="P-loop containing nucleotide triphosphate hydrolases"/>
    <property type="match status" value="1"/>
</dbReference>
<evidence type="ECO:0000256" key="8">
    <source>
        <dbReference type="ARBA" id="ARBA00022967"/>
    </source>
</evidence>
<dbReference type="OrthoDB" id="4814201at2"/>
<dbReference type="SMART" id="SM00382">
    <property type="entry name" value="AAA"/>
    <property type="match status" value="1"/>
</dbReference>
<evidence type="ECO:0000256" key="11">
    <source>
        <dbReference type="ARBA" id="ARBA00023251"/>
    </source>
</evidence>
<feature type="domain" description="ABC transporter" evidence="16">
    <location>
        <begin position="14"/>
        <end position="252"/>
    </location>
</feature>
<evidence type="ECO:0000256" key="12">
    <source>
        <dbReference type="ARBA" id="ARBA00038388"/>
    </source>
</evidence>
<keyword evidence="4" id="KW-0997">Cell inner membrane</keyword>
<feature type="compositionally biased region" description="Low complexity" evidence="14">
    <location>
        <begin position="239"/>
        <end position="257"/>
    </location>
</feature>
<gene>
    <name evidence="17" type="primary">macB</name>
    <name evidence="17" type="ORF">D7S86_07605</name>
</gene>
<dbReference type="EMBL" id="RBZU01000002">
    <property type="protein sequence ID" value="RKP57921.1"/>
    <property type="molecule type" value="Genomic_DNA"/>
</dbReference>
<keyword evidence="3" id="KW-1003">Cell membrane</keyword>
<protein>
    <recommendedName>
        <fullName evidence="13">Pyoverdine export ATP-binding/permease protein PvdT</fullName>
    </recommendedName>
</protein>
<dbReference type="PANTHER" id="PTHR30572:SF14">
    <property type="entry name" value="MACROLIDE EXPORT ATP-BINDING_PERMEASE PROTEIN MACB"/>
    <property type="match status" value="1"/>
</dbReference>
<comment type="similarity">
    <text evidence="12">Belongs to the ABC transporter superfamily. Macrolide exporter (TC 3.A.1.122) family.</text>
</comment>
<keyword evidence="10 15" id="KW-0472">Membrane</keyword>